<dbReference type="EMBL" id="JAHWXP010000002">
    <property type="protein sequence ID" value="MBY8336537.1"/>
    <property type="molecule type" value="Genomic_DNA"/>
</dbReference>
<feature type="transmembrane region" description="Helical" evidence="1">
    <location>
        <begin position="121"/>
        <end position="140"/>
    </location>
</feature>
<reference evidence="2 3" key="1">
    <citation type="submission" date="2021-07" db="EMBL/GenBank/DDBJ databases">
        <title>Alteriqipengyuania abyssalis NZ-12B nov, sp.nov isolated from deep sea sponge in pacific ocean.</title>
        <authorList>
            <person name="Tareen S."/>
            <person name="Wink J."/>
        </authorList>
    </citation>
    <scope>NUCLEOTIDE SEQUENCE [LARGE SCALE GENOMIC DNA]</scope>
    <source>
        <strain evidence="2 3">NZ-12B</strain>
    </source>
</reference>
<evidence type="ECO:0000313" key="3">
    <source>
        <dbReference type="Proteomes" id="UP000759298"/>
    </source>
</evidence>
<keyword evidence="1" id="KW-1133">Transmembrane helix</keyword>
<evidence type="ECO:0000313" key="2">
    <source>
        <dbReference type="EMBL" id="MBY8336537.1"/>
    </source>
</evidence>
<sequence>MLGGRFADPLIRALAVFLAGMVLLLALDLVSEPSDRAGEDIAIDRALSGTDHALATVVGDIGEETPDASDAESAERRERAQSAAFFVEQANLAWRRGEIDQTGAAEQDRGASALLTFLGELWTLGWLLLPLGALAARLTCPATGMRHPQWPVIFAGEALGGSAAFIALALALHQLGLPAQFVLAPLVSAIVVLNAWRLRDHARLDRATTLLRLAPLLVLLTVILIGARIVLVRLAILG</sequence>
<feature type="transmembrane region" description="Helical" evidence="1">
    <location>
        <begin position="152"/>
        <end position="173"/>
    </location>
</feature>
<keyword evidence="3" id="KW-1185">Reference proteome</keyword>
<comment type="caution">
    <text evidence="2">The sequence shown here is derived from an EMBL/GenBank/DDBJ whole genome shotgun (WGS) entry which is preliminary data.</text>
</comment>
<keyword evidence="1" id="KW-0812">Transmembrane</keyword>
<dbReference type="Proteomes" id="UP000759298">
    <property type="component" value="Unassembled WGS sequence"/>
</dbReference>
<feature type="transmembrane region" description="Helical" evidence="1">
    <location>
        <begin position="210"/>
        <end position="236"/>
    </location>
</feature>
<accession>A0ABS7PCX5</accession>
<feature type="transmembrane region" description="Helical" evidence="1">
    <location>
        <begin position="179"/>
        <end position="198"/>
    </location>
</feature>
<organism evidence="2 3">
    <name type="scientific">Alteriqipengyuania abyssalis</name>
    <dbReference type="NCBI Taxonomy" id="2860200"/>
    <lineage>
        <taxon>Bacteria</taxon>
        <taxon>Pseudomonadati</taxon>
        <taxon>Pseudomonadota</taxon>
        <taxon>Alphaproteobacteria</taxon>
        <taxon>Sphingomonadales</taxon>
        <taxon>Erythrobacteraceae</taxon>
        <taxon>Alteriqipengyuania</taxon>
    </lineage>
</organism>
<name>A0ABS7PCX5_9SPHN</name>
<keyword evidence="1" id="KW-0472">Membrane</keyword>
<protein>
    <submittedName>
        <fullName evidence="2">Uncharacterized protein</fullName>
    </submittedName>
</protein>
<proteinExistence type="predicted"/>
<gene>
    <name evidence="2" type="ORF">KYN89_05710</name>
</gene>
<evidence type="ECO:0000256" key="1">
    <source>
        <dbReference type="SAM" id="Phobius"/>
    </source>
</evidence>
<feature type="transmembrane region" description="Helical" evidence="1">
    <location>
        <begin position="9"/>
        <end position="27"/>
    </location>
</feature>
<dbReference type="RefSeq" id="WP_222824216.1">
    <property type="nucleotide sequence ID" value="NZ_JAHWXP010000002.1"/>
</dbReference>